<evidence type="ECO:0000256" key="3">
    <source>
        <dbReference type="ARBA" id="ARBA00022450"/>
    </source>
</evidence>
<dbReference type="Pfam" id="PF00501">
    <property type="entry name" value="AMP-binding"/>
    <property type="match status" value="3"/>
</dbReference>
<dbReference type="Gene3D" id="3.40.366.10">
    <property type="entry name" value="Malonyl-Coenzyme A Acyl Carrier Protein, domain 2"/>
    <property type="match status" value="1"/>
</dbReference>
<evidence type="ECO:0008006" key="13">
    <source>
        <dbReference type="Google" id="ProtNLM"/>
    </source>
</evidence>
<dbReference type="Gene3D" id="1.10.10.1830">
    <property type="entry name" value="Non-ribosomal peptide synthase, adenylation domain"/>
    <property type="match status" value="1"/>
</dbReference>
<dbReference type="CDD" id="cd00833">
    <property type="entry name" value="PKS"/>
    <property type="match status" value="1"/>
</dbReference>
<dbReference type="CDD" id="cd19531">
    <property type="entry name" value="LCL_NRPS-like"/>
    <property type="match status" value="2"/>
</dbReference>
<evidence type="ECO:0000256" key="5">
    <source>
        <dbReference type="ARBA" id="ARBA00022679"/>
    </source>
</evidence>
<dbReference type="OrthoDB" id="9757559at2"/>
<dbReference type="Gene3D" id="2.30.38.10">
    <property type="entry name" value="Luciferase, Domain 3"/>
    <property type="match status" value="2"/>
</dbReference>
<reference evidence="10" key="3">
    <citation type="submission" date="2019-09" db="EMBL/GenBank/DDBJ databases">
        <title>Co-occurence of chitin degradation, pigmentation and bioactivity in marine Pseudoalteromonas.</title>
        <authorList>
            <person name="Sonnenschein E.C."/>
            <person name="Bech P.K."/>
        </authorList>
    </citation>
    <scope>NUCLEOTIDE SEQUENCE</scope>
    <source>
        <strain evidence="10">S2231</strain>
        <strain evidence="9 11">S2233</strain>
    </source>
</reference>
<dbReference type="Gene3D" id="3.30.559.10">
    <property type="entry name" value="Chloramphenicol acetyltransferase-like domain"/>
    <property type="match status" value="3"/>
</dbReference>
<dbReference type="InterPro" id="IPR006162">
    <property type="entry name" value="Ppantetheine_attach_site"/>
</dbReference>
<reference evidence="10 12" key="1">
    <citation type="submission" date="2017-12" db="EMBL/GenBank/DDBJ databases">
        <authorList>
            <person name="Paulsen S."/>
            <person name="Gram L.K."/>
        </authorList>
    </citation>
    <scope>NUCLEOTIDE SEQUENCE [LARGE SCALE GENOMIC DNA]</scope>
    <source>
        <strain evidence="10 12">S2231</strain>
        <strain evidence="9">S2233</strain>
    </source>
</reference>
<dbReference type="Pfam" id="PF16197">
    <property type="entry name" value="KAsynt_C_assoc"/>
    <property type="match status" value="1"/>
</dbReference>
<dbReference type="Gene3D" id="3.40.50.12780">
    <property type="entry name" value="N-terminal domain of ligase-like"/>
    <property type="match status" value="1"/>
</dbReference>
<evidence type="ECO:0000259" key="8">
    <source>
        <dbReference type="PROSITE" id="PS52004"/>
    </source>
</evidence>
<comment type="cofactor">
    <cofactor evidence="1">
        <name>pantetheine 4'-phosphate</name>
        <dbReference type="ChEBI" id="CHEBI:47942"/>
    </cofactor>
</comment>
<dbReference type="NCBIfam" id="TIGR01733">
    <property type="entry name" value="AA-adenyl-dom"/>
    <property type="match status" value="3"/>
</dbReference>
<dbReference type="SMART" id="SM00823">
    <property type="entry name" value="PKS_PP"/>
    <property type="match status" value="4"/>
</dbReference>
<dbReference type="InterPro" id="IPR001227">
    <property type="entry name" value="Ac_transferase_dom_sf"/>
</dbReference>
<dbReference type="Pfam" id="PF00550">
    <property type="entry name" value="PP-binding"/>
    <property type="match status" value="4"/>
</dbReference>
<feature type="domain" description="Ketosynthase family 3 (KS3)" evidence="8">
    <location>
        <begin position="3268"/>
        <end position="3698"/>
    </location>
</feature>
<dbReference type="InterPro" id="IPR016036">
    <property type="entry name" value="Malonyl_transacylase_ACP-bd"/>
</dbReference>
<keyword evidence="11" id="KW-1185">Reference proteome</keyword>
<dbReference type="SUPFAM" id="SSF55048">
    <property type="entry name" value="Probable ACP-binding domain of malonyl-CoA ACP transacylase"/>
    <property type="match status" value="1"/>
</dbReference>
<dbReference type="PROSITE" id="PS52004">
    <property type="entry name" value="KS3_2"/>
    <property type="match status" value="1"/>
</dbReference>
<name>A0A5S3XPZ0_9GAMM</name>
<dbReference type="FunFam" id="3.40.50.12780:FF:000012">
    <property type="entry name" value="Non-ribosomal peptide synthetase"/>
    <property type="match status" value="3"/>
</dbReference>
<dbReference type="GO" id="GO:0031177">
    <property type="term" value="F:phosphopantetheine binding"/>
    <property type="evidence" value="ECO:0007669"/>
    <property type="project" value="InterPro"/>
</dbReference>
<feature type="domain" description="Carrier" evidence="7">
    <location>
        <begin position="4159"/>
        <end position="4237"/>
    </location>
</feature>
<dbReference type="GO" id="GO:0005737">
    <property type="term" value="C:cytoplasm"/>
    <property type="evidence" value="ECO:0007669"/>
    <property type="project" value="TreeGrafter"/>
</dbReference>
<dbReference type="InterPro" id="IPR001242">
    <property type="entry name" value="Condensation_dom"/>
</dbReference>
<dbReference type="GO" id="GO:0043041">
    <property type="term" value="P:amino acid activation for nonribosomal peptide biosynthetic process"/>
    <property type="evidence" value="ECO:0007669"/>
    <property type="project" value="TreeGrafter"/>
</dbReference>
<dbReference type="InterPro" id="IPR010071">
    <property type="entry name" value="AA_adenyl_dom"/>
</dbReference>
<dbReference type="Gene3D" id="1.10.1200.10">
    <property type="entry name" value="ACP-like"/>
    <property type="match status" value="4"/>
</dbReference>
<dbReference type="InterPro" id="IPR032821">
    <property type="entry name" value="PKS_assoc"/>
</dbReference>
<dbReference type="PANTHER" id="PTHR45527:SF1">
    <property type="entry name" value="FATTY ACID SYNTHASE"/>
    <property type="match status" value="1"/>
</dbReference>
<dbReference type="SUPFAM" id="SSF52777">
    <property type="entry name" value="CoA-dependent acyltransferases"/>
    <property type="match status" value="6"/>
</dbReference>
<dbReference type="PANTHER" id="PTHR45527">
    <property type="entry name" value="NONRIBOSOMAL PEPTIDE SYNTHETASE"/>
    <property type="match status" value="1"/>
</dbReference>
<dbReference type="FunFam" id="3.30.300.30:FF:000015">
    <property type="entry name" value="Nonribosomal peptide synthase SidD"/>
    <property type="match status" value="1"/>
</dbReference>
<comment type="similarity">
    <text evidence="6">In the C-terminal section; belongs to the NRP synthetase family.</text>
</comment>
<evidence type="ECO:0000313" key="12">
    <source>
        <dbReference type="Proteomes" id="UP000307706"/>
    </source>
</evidence>
<proteinExistence type="inferred from homology"/>
<dbReference type="Pfam" id="PF13193">
    <property type="entry name" value="AMP-binding_C"/>
    <property type="match status" value="2"/>
</dbReference>
<dbReference type="PROSITE" id="PS50075">
    <property type="entry name" value="CARRIER"/>
    <property type="match status" value="4"/>
</dbReference>
<dbReference type="InterPro" id="IPR036736">
    <property type="entry name" value="ACP-like_sf"/>
</dbReference>
<evidence type="ECO:0000259" key="7">
    <source>
        <dbReference type="PROSITE" id="PS50075"/>
    </source>
</evidence>
<dbReference type="Pfam" id="PF00668">
    <property type="entry name" value="Condensation"/>
    <property type="match status" value="3"/>
</dbReference>
<dbReference type="PROSITE" id="PS00455">
    <property type="entry name" value="AMP_BINDING"/>
    <property type="match status" value="3"/>
</dbReference>
<dbReference type="FunFam" id="3.40.50.980:FF:000002">
    <property type="entry name" value="Enterobactin synthetase component F"/>
    <property type="match status" value="1"/>
</dbReference>
<dbReference type="Proteomes" id="UP000305730">
    <property type="component" value="Unassembled WGS sequence"/>
</dbReference>
<dbReference type="CDD" id="cd05930">
    <property type="entry name" value="A_NRPS"/>
    <property type="match status" value="3"/>
</dbReference>
<dbReference type="Gene3D" id="3.30.70.3290">
    <property type="match status" value="1"/>
</dbReference>
<dbReference type="FunFam" id="3.30.300.30:FF:000010">
    <property type="entry name" value="Enterobactin synthetase component F"/>
    <property type="match status" value="1"/>
</dbReference>
<dbReference type="Gene3D" id="3.40.47.10">
    <property type="match status" value="1"/>
</dbReference>
<feature type="domain" description="Carrier" evidence="7">
    <location>
        <begin position="3174"/>
        <end position="3251"/>
    </location>
</feature>
<dbReference type="SMART" id="SM00825">
    <property type="entry name" value="PKS_KS"/>
    <property type="match status" value="1"/>
</dbReference>
<evidence type="ECO:0000256" key="2">
    <source>
        <dbReference type="ARBA" id="ARBA00005194"/>
    </source>
</evidence>
<dbReference type="InterPro" id="IPR016039">
    <property type="entry name" value="Thiolase-like"/>
</dbReference>
<dbReference type="EMBL" id="PNCL01000056">
    <property type="protein sequence ID" value="TMP58544.1"/>
    <property type="molecule type" value="Genomic_DNA"/>
</dbReference>
<dbReference type="Gene3D" id="3.30.70.250">
    <property type="entry name" value="Malonyl-CoA ACP transacylase, ACP-binding"/>
    <property type="match status" value="1"/>
</dbReference>
<evidence type="ECO:0000256" key="1">
    <source>
        <dbReference type="ARBA" id="ARBA00001957"/>
    </source>
</evidence>
<dbReference type="GO" id="GO:0044550">
    <property type="term" value="P:secondary metabolite biosynthetic process"/>
    <property type="evidence" value="ECO:0007669"/>
    <property type="project" value="UniProtKB-ARBA"/>
</dbReference>
<evidence type="ECO:0000256" key="6">
    <source>
        <dbReference type="ARBA" id="ARBA00029443"/>
    </source>
</evidence>
<dbReference type="InterPro" id="IPR044894">
    <property type="entry name" value="TubC_N_sf"/>
</dbReference>
<dbReference type="InterPro" id="IPR020841">
    <property type="entry name" value="PKS_Beta-ketoAc_synthase_dom"/>
</dbReference>
<dbReference type="PROSITE" id="PS00606">
    <property type="entry name" value="KS3_1"/>
    <property type="match status" value="1"/>
</dbReference>
<dbReference type="Pfam" id="PF02801">
    <property type="entry name" value="Ketoacyl-synt_C"/>
    <property type="match status" value="1"/>
</dbReference>
<dbReference type="SUPFAM" id="SSF52151">
    <property type="entry name" value="FabD/lysophospholipase-like"/>
    <property type="match status" value="1"/>
</dbReference>
<dbReference type="InterPro" id="IPR000873">
    <property type="entry name" value="AMP-dep_synth/lig_dom"/>
</dbReference>
<dbReference type="InterPro" id="IPR016035">
    <property type="entry name" value="Acyl_Trfase/lysoPLipase"/>
</dbReference>
<dbReference type="FunFam" id="3.40.50.980:FF:000001">
    <property type="entry name" value="Non-ribosomal peptide synthetase"/>
    <property type="match status" value="3"/>
</dbReference>
<dbReference type="InterPro" id="IPR020806">
    <property type="entry name" value="PKS_PP-bd"/>
</dbReference>
<evidence type="ECO:0000256" key="4">
    <source>
        <dbReference type="ARBA" id="ARBA00022553"/>
    </source>
</evidence>
<protein>
    <recommendedName>
        <fullName evidence="13">Non-ribosomal peptide synthetase</fullName>
    </recommendedName>
</protein>
<dbReference type="Gene3D" id="3.40.50.980">
    <property type="match status" value="4"/>
</dbReference>
<dbReference type="SMART" id="SM00827">
    <property type="entry name" value="PKS_AT"/>
    <property type="match status" value="1"/>
</dbReference>
<dbReference type="EMBL" id="PNCK01000026">
    <property type="protein sequence ID" value="TMP43897.1"/>
    <property type="molecule type" value="Genomic_DNA"/>
</dbReference>
<sequence>MNMSTFLDYCVINQVILTVDDHQLKVNAPKGALKAEHVAFIKDNKPPLIKILDDLELQNDKLAMFSHPVVDGTITSKGQRQMWLLDQVTSGQPYCFFRILRLTGRLNTQALNEAFNVLIHRHKQLRTTYHEHNGVVTTNCLEQYKFKLESSTLASHSGGDDLADLDSLIAKFQNHEFDLSSDVILKAEVASRGESEHFLLIKCHHIATDGWSLECINRELNVIYSALETGVAYTLPELQHEYEHFSQFQAHYLNHAVANADRTFWSTYLSDTCEPLNLSCASKADNSELVAETVDMTLDKSLVEQLKKLCHKHNMSMYTLFQFAFTVLLSRYSQQQDVVLGTPVANRDDIQLQSIVGYFVNTLPIKFHVDEKESFIDSIQRYQNMMNTVMAHKDLPINEIVNVAAISADLVTQTLFTYSAFESSVTNLGSMSIDILEPTHKKTDVELHLNCIEKGDGVTCQWNYANTLFDKTFIEGMSTHFATVLKGMIGLDSSNTSLSNLSMLSDEEFYHLVHEHNDTVMDYAAHHCIHELFEQRVQDNPEQLAVVFGDEQLTYRELNDRANQLANHLVDQHGVKPDTLIGLCVERSLDMLIGMMGILKAGGAYVPLDPTYPKERLDYMVEDAQLSIIVTHGLVGKVLSDYDAQLIRLDDKTFYESYSCDNLDTQSLGLTPSNLAYVIYTSGSTGRPKGVQLQHQGAVNLSFNQSKIFDVSSKSRVLHFASISFDAATWEWLMALNVGGMLVIADQNMRRNGEALLDFISRQKITHATLPPVFLMSCDFRADLSLEALIVAGEQCSEDIINVWGQHYRLFNAYGPSEASVCASVGELTDARIHIGRTLNNVSLLVLGRRTELLPKGGIGELYIGGDGLARGYLNRPELTAKSFIDNPYYDPCQSNSSKRLYRTGDLVRYLPDGNLEFIGRADDQVKIRGFRIELGEIESRIAQHLAIESALVLVKEYGNNKQLVGYAKLAELDIDKTQLKQLIEHELSTQLPDYMIPSELVLLDSWPLTPNGKIDKKELLETFTEHTSEIYVAPKAGLESSLAEIWSQLLGVPSEKISVNDTFTRLGGNSLYMIRLQNEIRERLQCTVALDKLFKYTTIRSQAREIELVGIDAPLSAIEVVDRDIVPLSFSQQRIWVVDQLNGATPEYNMSAVYNVSGKLELSIAEAALTQIVSRHEVLRTTYHMENGEGVQKVQNEQLIKLDYHDLSESFEQKKVMSELIEGNAQAPFNLAQDCMLRASYIELGSGEVSGKLLFCMHHIASDGWSVELLIREFIALYKAMYAGESAQLPDLPIQYSDYAYWQKSHLERHGTEKLQYWLDSLANIPQLHSLPLDNKRGEVKSLQAEQVSSRIPKKVIQALDAIAQQADITPFMLYHSVLSLVLSRNSQSHDIVVGTPSANRSTSQLESLIGFFVNTLVLRVDTQANNFAEYLAHVKTRHIDAQVNQDVPFELLVEQLNVTRSNAYNPLFQIMFTMGSLGSDISNNLALPGATLCAENLDQSHAIFDLNIDISTLGDESIVTWVYDAALFTDASISKYMTHFVNALHSLTEVYHNGLGSLNDIDMLSTAESEYLLETLNATDVSYPQHSCIHQLFEEQAAIHPFNIAVECGGVSLTYQELDQRANRLAHLLRDEHGVAADTLVGVCIERSVEMIVSLLAVCKAGGAYIPLDPSYPDTRLSYMIEDALPAMILADGVTISKLQQYSTPLIIVDEILRSPQFSAYATTPVHEGVNSNNLAYVIYTSGSTGNPKGVEIEHRGLVNSIIDNSQQFEFNSHSSLFHSIPYGFDAASGGIWMSLISGSRLLLSTSLEFQKELESDGQVTHLMLTPTVLATLDQDKLEMLDVVIVGGEDPEPQLLNRWLEKAKIFNAYGPTEASICCAVAQIEEPEVIALGNAINNTQLFVLDTQLNVLPQGAVGELYIGGDGLARGYLNAPDLTAEKFIQSPFSARFPHVDDTRLYRSGDLVKYNAQGKLEFVGRLDDQVKIRGFRIELTEIETRLREIEEVESALVIAQSLPCGEKFLVAYLKFNDGHTLSSMGELRQHLLESLPDFMVPKHLIAVPAWPLTPNGKIDRKALPEPEHQAERLEITSPRNQIEAQIKDIWCALLQLSHTDICIYDNFFELGGHSLLAVKMISKINGQLNLHLEAKCVFEASTIDRLAHVIATAKYENKYPPIEPVERTDATFPSSFGQQRLWFIDKLQGHSAEYNVPVAFMVDGSIDHEAFERALNAIIERHEVLRTSYRLDDGKVSQKVHADIKLCVTSEKIVGGSALARKTRLHERVIEDMQSTFDLASQLMIDAKVYELVDEKDATVDSALFINMHHIASDGWSVGVLMHELCALYTAFSTNSTPELPPLPVQYVDYAVWQKDLFNATELEQETQYWQQQLAGAPKVHSLKLDKPRSRQSVRSGRVVSGYSNEKVAAAVKVIAKQYQITPFMVMHGLLAQLLSRHSGCNDLVFGTPITNRPQQNLEALIGFFVNTLALRVSTDFDDIDSYFNHIKQVHNEGHAHQNMPFDLLVEHLQIERDPLYSPIFQIMITSGNDVLSVHSDLVELALNDKILTPLTVDTLPVKCDLNIDFSLSEKGVTYSWVYDTALFSEAYITQLNQHFETLMYHVADAIEGQGKVTLDNLEFISQHEQQILLDKLNGATTWYDESKCMHELIEEAASKYPDQCAVNFEGKTLTYRQLNNRANQLAHYLRKEHHTGPDSIVGMCMNRSCEMVIAILGIMKSGGAYLPLDPTLPAARVNYILDNAGVGTVLCASEQAALLNGCESTVVELTGEDTFLAQYGIENKSKDEIGLNSSHLAYVIYTSGTTGEPKGVMVAHKALVNRIDWMDREYTATPNDRILQKTPYGFDVSVWEFVWPLSKGSTLVVAKPEGHKDPLYLCQLIQSQEITKLHFVPSMLEIILEQSRFGLCSSIKQVFCSGEALLSKHVQRFQSVLPGAQLHNLYGPTEAAIDVSYWDCTHYDEANIPIGRAIQNTQLLILDERLKLVPFGAVGELYIGGAGLARGYLNKPLLTAERFIENPYQSSAVNGSQKLYKTGDLVRYNDDGSIAYLGRIDNQVKIGGVRIELGEIDSIVMKHADVASAVCNVSEKHELVVYVKCHNAIQNKDSDVVIDELKALVMRELPKSMQPKHFVLIAQWPLSKNGKVDRTKLPKVKTEESSVEVQKAKGSTQQAIQKIWAEVLSLDEELLDINKNFFDIGGNSMALMKLQSLILSHTSHEIEVIDLFNNPTIAAQARLLDSADDVLCDPVEQKTHLTKTNEDIAIIGMAGRFPDAANIEEYWLNLKHGLESLTEFDSEVLLASGKTLEEISHPDYVKKGVYLDSIKAFDAAYFDINPREARHTCPQHRVMLECAIETLEHSGYGDTEKLGDVGTFIGASNSQYFYKLLGQHQAESGMADVMQLMINTDKDYIATKLAYKLNLTGPAVSINTACSSSLVAIAQACNNIREGQCDTALAGGVSMLQIEPDGYLYQEGGIFSKDGHCRPFDQKASGTRGGSGAAMVLLKPLSQALEEGDTVYAVIKGVGLSNDGNNKVSYTAPSSEGQAKAINRALAQAGVKPEHVEYIETHGTGTGLGDPIEVKGLQQTYLNGAATDRGPLTIGSVKANIGHLDAAAGMAGLLKATLSMKHQKMVPAVNFDSPNELINLGDNAIRINKTLLEWPLPESQKARFSGVSSFGIGGTNAHVVLEEGKFHTSAESQKGAYLFVYSAKSIPSLKAQEQALKQHVFNLNCDSLLNEEFTAQVGRVAHQHRGYFVVKDGELIAQADAMQASKKLPEVVFMFPGQGSQYVGMTKHLYRVDALFRSHFDECSRILHSVSEIDIFDVLYSDAINDDTLIHQTAYAQPLLFTCEYALAKYWISLGIKPTALIGHSLGEYVAATISGIFSLKDALTLVTKRGQLMQAMNPGRMLSVLADEAEVTSLLREFECDIAAVNTADSCVVAGDIQAIEQLSEQLGQLRIPHKELSTSHAFHSRMMDAMLADYDKALEQVQFHEGRIAIASNLTGQFDLDAMCCAQYWLDHIRQPVQFSQSIELLKHTFGADCIYLEVGPGHVLSTFVNKHGVRPNQVLKSLPKKNESMADIVAIQSTLGALWGAGQVVNWAEYHRDNSPKRVAIPTYQFEKKEYWYNDPIPAAPLEFDALGLNNNEAECRHLSHTEEVVVNIWKQLLGFDEIQINDNFFDLGGDSLLAIKLGQMLGENFGLSQSSISINELFEFATVKTLSERIEHIMTQQEDQQRLSELMSNDDAVYEEAGEF</sequence>
<dbReference type="SUPFAM" id="SSF47336">
    <property type="entry name" value="ACP-like"/>
    <property type="match status" value="4"/>
</dbReference>
<reference evidence="12" key="2">
    <citation type="submission" date="2019-06" db="EMBL/GenBank/DDBJ databases">
        <title>Co-occurence of chitin degradation, pigmentation and bioactivity in marine Pseudoalteromonas.</title>
        <authorList>
            <person name="Sonnenschein E.C."/>
            <person name="Bech P.K."/>
        </authorList>
    </citation>
    <scope>NUCLEOTIDE SEQUENCE [LARGE SCALE GENOMIC DNA]</scope>
    <source>
        <strain evidence="12">S2231</strain>
    </source>
</reference>
<dbReference type="NCBIfam" id="NF003417">
    <property type="entry name" value="PRK04813.1"/>
    <property type="match status" value="3"/>
</dbReference>
<dbReference type="PROSITE" id="PS00012">
    <property type="entry name" value="PHOSPHOPANTETHEINE"/>
    <property type="match status" value="2"/>
</dbReference>
<dbReference type="InterPro" id="IPR025110">
    <property type="entry name" value="AMP-bd_C"/>
</dbReference>
<keyword evidence="3" id="KW-0596">Phosphopantetheine</keyword>
<dbReference type="InterPro" id="IPR045851">
    <property type="entry name" value="AMP-bd_C_sf"/>
</dbReference>
<dbReference type="InterPro" id="IPR014030">
    <property type="entry name" value="Ketoacyl_synth_N"/>
</dbReference>
<evidence type="ECO:0000313" key="9">
    <source>
        <dbReference type="EMBL" id="TMP43897.1"/>
    </source>
</evidence>
<dbReference type="GO" id="GO:0006633">
    <property type="term" value="P:fatty acid biosynthetic process"/>
    <property type="evidence" value="ECO:0007669"/>
    <property type="project" value="UniProtKB-UniPathway"/>
</dbReference>
<dbReference type="Pfam" id="PF00698">
    <property type="entry name" value="Acyl_transf_1"/>
    <property type="match status" value="1"/>
</dbReference>
<dbReference type="InterPro" id="IPR014031">
    <property type="entry name" value="Ketoacyl_synth_C"/>
</dbReference>
<dbReference type="Pfam" id="PF00109">
    <property type="entry name" value="ketoacyl-synt"/>
    <property type="match status" value="1"/>
</dbReference>
<dbReference type="InterPro" id="IPR020845">
    <property type="entry name" value="AMP-binding_CS"/>
</dbReference>
<dbReference type="SUPFAM" id="SSF56801">
    <property type="entry name" value="Acetyl-CoA synthetase-like"/>
    <property type="match status" value="3"/>
</dbReference>
<keyword evidence="5" id="KW-0808">Transferase</keyword>
<feature type="domain" description="Carrier" evidence="7">
    <location>
        <begin position="1034"/>
        <end position="1111"/>
    </location>
</feature>
<dbReference type="InterPro" id="IPR009081">
    <property type="entry name" value="PP-bd_ACP"/>
</dbReference>
<feature type="domain" description="Carrier" evidence="7">
    <location>
        <begin position="2091"/>
        <end position="2168"/>
    </location>
</feature>
<dbReference type="Gene3D" id="3.30.559.30">
    <property type="entry name" value="Nonribosomal peptide synthetase, condensation domain"/>
    <property type="match status" value="3"/>
</dbReference>
<dbReference type="Proteomes" id="UP000307706">
    <property type="component" value="Unassembled WGS sequence"/>
</dbReference>
<organism evidence="10 12">
    <name type="scientific">Pseudoalteromonas citrea</name>
    <dbReference type="NCBI Taxonomy" id="43655"/>
    <lineage>
        <taxon>Bacteria</taxon>
        <taxon>Pseudomonadati</taxon>
        <taxon>Pseudomonadota</taxon>
        <taxon>Gammaproteobacteria</taxon>
        <taxon>Alteromonadales</taxon>
        <taxon>Pseudoalteromonadaceae</taxon>
        <taxon>Pseudoalteromonas</taxon>
    </lineage>
</organism>
<dbReference type="UniPathway" id="UPA00094"/>
<dbReference type="SUPFAM" id="SSF53901">
    <property type="entry name" value="Thiolase-like"/>
    <property type="match status" value="1"/>
</dbReference>
<evidence type="ECO:0000313" key="10">
    <source>
        <dbReference type="EMBL" id="TMP58544.1"/>
    </source>
</evidence>
<dbReference type="GO" id="GO:0004315">
    <property type="term" value="F:3-oxoacyl-[acyl-carrier-protein] synthase activity"/>
    <property type="evidence" value="ECO:0007669"/>
    <property type="project" value="InterPro"/>
</dbReference>
<gene>
    <name evidence="10" type="ORF">CWB96_11750</name>
    <name evidence="9" type="ORF">CWB97_07740</name>
</gene>
<dbReference type="RefSeq" id="WP_138596274.1">
    <property type="nucleotide sequence ID" value="NZ_PNCK01000026.1"/>
</dbReference>
<keyword evidence="4" id="KW-0597">Phosphoprotein</keyword>
<comment type="caution">
    <text evidence="10">The sequence shown here is derived from an EMBL/GenBank/DDBJ whole genome shotgun (WGS) entry which is preliminary data.</text>
</comment>
<dbReference type="InterPro" id="IPR042099">
    <property type="entry name" value="ANL_N_sf"/>
</dbReference>
<dbReference type="InterPro" id="IPR018201">
    <property type="entry name" value="Ketoacyl_synth_AS"/>
</dbReference>
<dbReference type="InterPro" id="IPR023213">
    <property type="entry name" value="CAT-like_dom_sf"/>
</dbReference>
<comment type="pathway">
    <text evidence="2">Lipid metabolism; fatty acid biosynthesis.</text>
</comment>
<dbReference type="Gene3D" id="3.30.300.30">
    <property type="match status" value="3"/>
</dbReference>
<evidence type="ECO:0000313" key="11">
    <source>
        <dbReference type="Proteomes" id="UP000305730"/>
    </source>
</evidence>
<dbReference type="InterPro" id="IPR014043">
    <property type="entry name" value="Acyl_transferase_dom"/>
</dbReference>
<accession>A0A5S3XPZ0</accession>